<protein>
    <submittedName>
        <fullName evidence="7">TatC</fullName>
    </submittedName>
</protein>
<dbReference type="Pfam" id="PF00902">
    <property type="entry name" value="TatC"/>
    <property type="match status" value="1"/>
</dbReference>
<keyword evidence="5 6" id="KW-0472">Membrane</keyword>
<dbReference type="EMBL" id="JX975189">
    <property type="protein sequence ID" value="AGC78749.1"/>
    <property type="molecule type" value="Genomic_DNA"/>
</dbReference>
<comment type="similarity">
    <text evidence="2">Belongs to the TatC family.</text>
</comment>
<dbReference type="GO" id="GO:0043953">
    <property type="term" value="P:protein transport by the Tat complex"/>
    <property type="evidence" value="ECO:0007669"/>
    <property type="project" value="TreeGrafter"/>
</dbReference>
<feature type="transmembrane region" description="Helical" evidence="6">
    <location>
        <begin position="106"/>
        <end position="128"/>
    </location>
</feature>
<reference evidence="7" key="1">
    <citation type="journal article" date="2013" name="PLoS ONE">
        <title>Systematics and molecular phylogeny of the family oscarellidae (homoscleromorpha) with description of two new oscarella species.</title>
        <authorList>
            <person name="Gazave E."/>
            <person name="Lavrov D.V."/>
            <person name="Cabrol J."/>
            <person name="Renard E."/>
            <person name="Rocher C."/>
            <person name="Vacelet J."/>
            <person name="Adamska M."/>
            <person name="Borchiellini C."/>
            <person name="Ereskovsky A.V."/>
        </authorList>
    </citation>
    <scope>NUCLEOTIDE SEQUENCE</scope>
    <source>
        <strain evidence="7">Oka_trnQ-r1_d18</strain>
    </source>
</reference>
<geneLocation type="mitochondrion" evidence="7"/>
<dbReference type="PANTHER" id="PTHR30371:SF0">
    <property type="entry name" value="SEC-INDEPENDENT PROTEIN TRANSLOCASE PROTEIN TATC, CHLOROPLASTIC-RELATED"/>
    <property type="match status" value="1"/>
</dbReference>
<dbReference type="InterPro" id="IPR002033">
    <property type="entry name" value="TatC"/>
</dbReference>
<feature type="transmembrane region" description="Helical" evidence="6">
    <location>
        <begin position="192"/>
        <end position="208"/>
    </location>
</feature>
<accession>R9QTH4</accession>
<dbReference type="GO" id="GO:0009977">
    <property type="term" value="F:proton motive force dependent protein transmembrane transporter activity"/>
    <property type="evidence" value="ECO:0007669"/>
    <property type="project" value="TreeGrafter"/>
</dbReference>
<feature type="transmembrane region" description="Helical" evidence="6">
    <location>
        <begin position="67"/>
        <end position="94"/>
    </location>
</feature>
<evidence type="ECO:0000256" key="4">
    <source>
        <dbReference type="ARBA" id="ARBA00022989"/>
    </source>
</evidence>
<keyword evidence="7" id="KW-0496">Mitochondrion</keyword>
<evidence type="ECO:0000256" key="2">
    <source>
        <dbReference type="ARBA" id="ARBA00008882"/>
    </source>
</evidence>
<feature type="transmembrane region" description="Helical" evidence="6">
    <location>
        <begin position="214"/>
        <end position="237"/>
    </location>
</feature>
<dbReference type="PANTHER" id="PTHR30371">
    <property type="entry name" value="SEC-INDEPENDENT PROTEIN TRANSLOCASE PROTEIN TATC"/>
    <property type="match status" value="1"/>
</dbReference>
<feature type="transmembrane region" description="Helical" evidence="6">
    <location>
        <begin position="158"/>
        <end position="180"/>
    </location>
</feature>
<evidence type="ECO:0000256" key="3">
    <source>
        <dbReference type="ARBA" id="ARBA00022692"/>
    </source>
</evidence>
<dbReference type="GO" id="GO:0033281">
    <property type="term" value="C:TAT protein transport complex"/>
    <property type="evidence" value="ECO:0007669"/>
    <property type="project" value="TreeGrafter"/>
</dbReference>
<comment type="subcellular location">
    <subcellularLocation>
        <location evidence="1">Membrane</location>
        <topology evidence="1">Multi-pass membrane protein</topology>
    </subcellularLocation>
</comment>
<keyword evidence="4 6" id="KW-1133">Transmembrane helix</keyword>
<evidence type="ECO:0000256" key="1">
    <source>
        <dbReference type="ARBA" id="ARBA00004141"/>
    </source>
</evidence>
<evidence type="ECO:0000256" key="5">
    <source>
        <dbReference type="ARBA" id="ARBA00023136"/>
    </source>
</evidence>
<organism evidence="7">
    <name type="scientific">Oscarella kamchatkensis</name>
    <dbReference type="NCBI Taxonomy" id="1266579"/>
    <lineage>
        <taxon>Eukaryota</taxon>
        <taxon>Metazoa</taxon>
        <taxon>Porifera</taxon>
        <taxon>Homoscleromorpha</taxon>
        <taxon>Homosclerophorida</taxon>
        <taxon>Oscarellidae</taxon>
        <taxon>Oscarella</taxon>
    </lineage>
</organism>
<keyword evidence="3 6" id="KW-0812">Transmembrane</keyword>
<evidence type="ECO:0000313" key="7">
    <source>
        <dbReference type="EMBL" id="AGC78749.1"/>
    </source>
</evidence>
<evidence type="ECO:0000256" key="6">
    <source>
        <dbReference type="SAM" id="Phobius"/>
    </source>
</evidence>
<sequence length="253" mass="29044">MTKHLSELKLRGCYLIWGFIVTIIVGYNYCEEIIFLAFYLNSMCIQEFETNSIAQFKLILTNVYEGLFSYLLISCGLAFFAMVPALIFQLVLFLAPGYHIYEYRGLLKSFLLCVITYLLAIYIGYSWINPVILKFVGGFSSTFPPIEVNIKARELSSYLIKLTGLITSAGVIIILLVFAPSLVPLHFIIKRWWGRPIIIITSLMIGAIVSPSDMIAQCLITTPIYCLFEIWLFLFLLRGQYNKKNKHYIYKDS</sequence>
<feature type="transmembrane region" description="Helical" evidence="6">
    <location>
        <begin position="12"/>
        <end position="29"/>
    </location>
</feature>
<proteinExistence type="inferred from homology"/>
<gene>
    <name evidence="7" type="primary">mttB</name>
</gene>
<dbReference type="GO" id="GO:0065002">
    <property type="term" value="P:intracellular protein transmembrane transport"/>
    <property type="evidence" value="ECO:0007669"/>
    <property type="project" value="TreeGrafter"/>
</dbReference>
<name>R9QTH4_9METZ</name>
<dbReference type="AlphaFoldDB" id="R9QTH4"/>